<dbReference type="Proteomes" id="UP001174691">
    <property type="component" value="Unassembled WGS sequence"/>
</dbReference>
<dbReference type="Gene3D" id="3.30.530.20">
    <property type="match status" value="1"/>
</dbReference>
<dbReference type="SUPFAM" id="SSF55961">
    <property type="entry name" value="Bet v1-like"/>
    <property type="match status" value="1"/>
</dbReference>
<dbReference type="InterPro" id="IPR015075">
    <property type="entry name" value="AtaL"/>
</dbReference>
<name>A0AA38R176_9PEZI</name>
<sequence length="170" mass="18870">MVVINLGYTAPINRPGESPTLSVAQVWEGLKRKVRHAEEFVRVIAHCEVLEESTTETGEEVVTRNVKFAAGSGPKAGGVPVKEVCYHYAPCRVDFQQEDGSRISNFVTSGPSGEPVDLFLTYVFEWRHPEVEEGSEKVKELEEVHSKTAKMAVESSIKTIRRLVQEGKIA</sequence>
<gene>
    <name evidence="1" type="ORF">NKR19_g10314</name>
</gene>
<dbReference type="CDD" id="cd08863">
    <property type="entry name" value="SRPBCC_DUF1857"/>
    <property type="match status" value="1"/>
</dbReference>
<proteinExistence type="predicted"/>
<dbReference type="InterPro" id="IPR023393">
    <property type="entry name" value="START-like_dom_sf"/>
</dbReference>
<protein>
    <submittedName>
        <fullName evidence="1">DUF1857-domain-containing protein</fullName>
    </submittedName>
</protein>
<organism evidence="1 2">
    <name type="scientific">Coniochaeta hoffmannii</name>
    <dbReference type="NCBI Taxonomy" id="91930"/>
    <lineage>
        <taxon>Eukaryota</taxon>
        <taxon>Fungi</taxon>
        <taxon>Dikarya</taxon>
        <taxon>Ascomycota</taxon>
        <taxon>Pezizomycotina</taxon>
        <taxon>Sordariomycetes</taxon>
        <taxon>Sordariomycetidae</taxon>
        <taxon>Coniochaetales</taxon>
        <taxon>Coniochaetaceae</taxon>
        <taxon>Coniochaeta</taxon>
    </lineage>
</organism>
<comment type="caution">
    <text evidence="1">The sequence shown here is derived from an EMBL/GenBank/DDBJ whole genome shotgun (WGS) entry which is preliminary data.</text>
</comment>
<accession>A0AA38R176</accession>
<dbReference type="EMBL" id="JANBVN010000326">
    <property type="protein sequence ID" value="KAJ9129556.1"/>
    <property type="molecule type" value="Genomic_DNA"/>
</dbReference>
<dbReference type="Pfam" id="PF08982">
    <property type="entry name" value="AtaL"/>
    <property type="match status" value="1"/>
</dbReference>
<reference evidence="1" key="1">
    <citation type="submission" date="2022-07" db="EMBL/GenBank/DDBJ databases">
        <title>Fungi with potential for degradation of polypropylene.</title>
        <authorList>
            <person name="Gostincar C."/>
        </authorList>
    </citation>
    <scope>NUCLEOTIDE SEQUENCE</scope>
    <source>
        <strain evidence="1">EXF-13287</strain>
    </source>
</reference>
<evidence type="ECO:0000313" key="1">
    <source>
        <dbReference type="EMBL" id="KAJ9129556.1"/>
    </source>
</evidence>
<evidence type="ECO:0000313" key="2">
    <source>
        <dbReference type="Proteomes" id="UP001174691"/>
    </source>
</evidence>
<dbReference type="AlphaFoldDB" id="A0AA38R176"/>
<keyword evidence="2" id="KW-1185">Reference proteome</keyword>